<dbReference type="RefSeq" id="WP_311585849.1">
    <property type="nucleotide sequence ID" value="NZ_JAVRFH010000141.1"/>
</dbReference>
<protein>
    <submittedName>
        <fullName evidence="2">Uncharacterized protein</fullName>
    </submittedName>
</protein>
<proteinExistence type="predicted"/>
<comment type="caution">
    <text evidence="2">The sequence shown here is derived from an EMBL/GenBank/DDBJ whole genome shotgun (WGS) entry which is preliminary data.</text>
</comment>
<gene>
    <name evidence="2" type="ORF">RM812_40730</name>
</gene>
<sequence length="149" mass="17041">MPRNHAQRNPAAHIEFLYLNAHTVEVRDLSWFCDHWSREASYSRWRRLPPANLLLLESGSTSPELFTVSGGRTAGFVYQDGRRFARYRGTIATAPQHPDDAPARYCFDYWEHDPREDEPPVTDVEKLRFPTAGTTPLPPNAQDTDTPAM</sequence>
<dbReference type="EMBL" id="JAVRFH010000141">
    <property type="protein sequence ID" value="MDT0616420.1"/>
    <property type="molecule type" value="Genomic_DNA"/>
</dbReference>
<evidence type="ECO:0000313" key="3">
    <source>
        <dbReference type="Proteomes" id="UP001180724"/>
    </source>
</evidence>
<accession>A0ABU3B1T6</accession>
<reference evidence="2" key="1">
    <citation type="submission" date="2024-05" db="EMBL/GenBank/DDBJ databases">
        <title>30 novel species of actinomycetes from the DSMZ collection.</title>
        <authorList>
            <person name="Nouioui I."/>
        </authorList>
    </citation>
    <scope>NUCLEOTIDE SEQUENCE</scope>
    <source>
        <strain evidence="2">DSM 40712</strain>
    </source>
</reference>
<feature type="compositionally biased region" description="Basic and acidic residues" evidence="1">
    <location>
        <begin position="114"/>
        <end position="128"/>
    </location>
</feature>
<evidence type="ECO:0000313" key="2">
    <source>
        <dbReference type="EMBL" id="MDT0616420.1"/>
    </source>
</evidence>
<feature type="region of interest" description="Disordered" evidence="1">
    <location>
        <begin position="114"/>
        <end position="149"/>
    </location>
</feature>
<evidence type="ECO:0000256" key="1">
    <source>
        <dbReference type="SAM" id="MobiDB-lite"/>
    </source>
</evidence>
<organism evidence="2 3">
    <name type="scientific">Streptomyces lancefieldiae</name>
    <dbReference type="NCBI Taxonomy" id="3075520"/>
    <lineage>
        <taxon>Bacteria</taxon>
        <taxon>Bacillati</taxon>
        <taxon>Actinomycetota</taxon>
        <taxon>Actinomycetes</taxon>
        <taxon>Kitasatosporales</taxon>
        <taxon>Streptomycetaceae</taxon>
        <taxon>Streptomyces</taxon>
    </lineage>
</organism>
<dbReference type="Proteomes" id="UP001180724">
    <property type="component" value="Unassembled WGS sequence"/>
</dbReference>
<keyword evidence="3" id="KW-1185">Reference proteome</keyword>
<name>A0ABU3B1T6_9ACTN</name>